<feature type="region of interest" description="Disordered" evidence="4">
    <location>
        <begin position="211"/>
        <end position="266"/>
    </location>
</feature>
<feature type="compositionally biased region" description="Polar residues" evidence="4">
    <location>
        <begin position="233"/>
        <end position="249"/>
    </location>
</feature>
<evidence type="ECO:0000313" key="7">
    <source>
        <dbReference type="Proteomes" id="UP000632138"/>
    </source>
</evidence>
<feature type="region of interest" description="Disordered" evidence="4">
    <location>
        <begin position="78"/>
        <end position="148"/>
    </location>
</feature>
<keyword evidence="2" id="KW-0238">DNA-binding</keyword>
<evidence type="ECO:0000256" key="1">
    <source>
        <dbReference type="ARBA" id="ARBA00023015"/>
    </source>
</evidence>
<dbReference type="PANTHER" id="PTHR46796:SF7">
    <property type="entry name" value="ARAC FAMILY TRANSCRIPTIONAL REGULATOR"/>
    <property type="match status" value="1"/>
</dbReference>
<protein>
    <submittedName>
        <fullName evidence="6">Helix-turn-helix transcriptional regulator</fullName>
    </submittedName>
</protein>
<dbReference type="Pfam" id="PF12833">
    <property type="entry name" value="HTH_18"/>
    <property type="match status" value="1"/>
</dbReference>
<dbReference type="InterPro" id="IPR032783">
    <property type="entry name" value="AraC_lig"/>
</dbReference>
<dbReference type="InterPro" id="IPR018062">
    <property type="entry name" value="HTH_AraC-typ_CS"/>
</dbReference>
<dbReference type="Proteomes" id="UP000632138">
    <property type="component" value="Unassembled WGS sequence"/>
</dbReference>
<dbReference type="SMART" id="SM00342">
    <property type="entry name" value="HTH_ARAC"/>
    <property type="match status" value="1"/>
</dbReference>
<comment type="caution">
    <text evidence="6">The sequence shown here is derived from an EMBL/GenBank/DDBJ whole genome shotgun (WGS) entry which is preliminary data.</text>
</comment>
<sequence>MDRLSQVFDLVEVRGVLSGGFAARDRWYARAEVRLPLKFLAVPYGKVWLSCDGLDSPVLLEAGDVAILQDREWLRLEGGRTSSDAGNEETGKDSGDARRVEPGMDSGVESGKDSGEAGGVESGKDSGEADGESCSKGNGRAGSDGEAPIEVMPEEGFAFEIQPELDDVVIGGRIDVTPAGRRLLLDALPPVAVVRSSTPGTNSLRGCIHRITDEMTGGQPPSANRARGGGRPSTDQVQGEQPPTTNQAQGRRPPTTEPAQGQRTGNTAIAVRPGAAFAIRQHGQLLLLEVLRAFLAGDDLPPGWLSALRDERLRPALDLMHDHPERAWGLQELARAAAMSRTTFAERFRAVAGVPPLTYLTQWRMLLAQQALRDGDVRIGSLAAELGYASEAAFSTAFKREVGEAPLRFRNRLRPVS</sequence>
<dbReference type="InterPro" id="IPR018060">
    <property type="entry name" value="HTH_AraC"/>
</dbReference>
<keyword evidence="3" id="KW-0804">Transcription</keyword>
<dbReference type="EMBL" id="JAENHP010000001">
    <property type="protein sequence ID" value="MBM2614155.1"/>
    <property type="molecule type" value="Genomic_DNA"/>
</dbReference>
<dbReference type="Pfam" id="PF12852">
    <property type="entry name" value="Cupin_6"/>
    <property type="match status" value="1"/>
</dbReference>
<dbReference type="PROSITE" id="PS01124">
    <property type="entry name" value="HTH_ARAC_FAMILY_2"/>
    <property type="match status" value="1"/>
</dbReference>
<dbReference type="RefSeq" id="WP_203374073.1">
    <property type="nucleotide sequence ID" value="NZ_JAENHP010000001.1"/>
</dbReference>
<name>A0ABS2A2U2_9ACTN</name>
<feature type="compositionally biased region" description="Polar residues" evidence="4">
    <location>
        <begin position="257"/>
        <end position="266"/>
    </location>
</feature>
<dbReference type="PANTHER" id="PTHR46796">
    <property type="entry name" value="HTH-TYPE TRANSCRIPTIONAL ACTIVATOR RHAS-RELATED"/>
    <property type="match status" value="1"/>
</dbReference>
<evidence type="ECO:0000256" key="3">
    <source>
        <dbReference type="ARBA" id="ARBA00023163"/>
    </source>
</evidence>
<evidence type="ECO:0000256" key="4">
    <source>
        <dbReference type="SAM" id="MobiDB-lite"/>
    </source>
</evidence>
<feature type="domain" description="HTH araC/xylS-type" evidence="5">
    <location>
        <begin position="314"/>
        <end position="412"/>
    </location>
</feature>
<evidence type="ECO:0000259" key="5">
    <source>
        <dbReference type="PROSITE" id="PS01124"/>
    </source>
</evidence>
<keyword evidence="1" id="KW-0805">Transcription regulation</keyword>
<reference evidence="6 7" key="1">
    <citation type="submission" date="2021-01" db="EMBL/GenBank/DDBJ databases">
        <title>Actinoplanes sp. nov. LDG1-06 isolated from lichen.</title>
        <authorList>
            <person name="Saeng-In P."/>
            <person name="Phongsopitanun W."/>
            <person name="Kanchanasin P."/>
            <person name="Yuki M."/>
            <person name="Kudo T."/>
            <person name="Ohkuma M."/>
            <person name="Tanasupawat S."/>
        </authorList>
    </citation>
    <scope>NUCLEOTIDE SEQUENCE [LARGE SCALE GENOMIC DNA]</scope>
    <source>
        <strain evidence="6 7">LDG1-06</strain>
    </source>
</reference>
<proteinExistence type="predicted"/>
<dbReference type="Gene3D" id="1.10.10.60">
    <property type="entry name" value="Homeodomain-like"/>
    <property type="match status" value="1"/>
</dbReference>
<evidence type="ECO:0000313" key="6">
    <source>
        <dbReference type="EMBL" id="MBM2614155.1"/>
    </source>
</evidence>
<accession>A0ABS2A2U2</accession>
<evidence type="ECO:0000256" key="2">
    <source>
        <dbReference type="ARBA" id="ARBA00023125"/>
    </source>
</evidence>
<dbReference type="SUPFAM" id="SSF46689">
    <property type="entry name" value="Homeodomain-like"/>
    <property type="match status" value="2"/>
</dbReference>
<dbReference type="PROSITE" id="PS00041">
    <property type="entry name" value="HTH_ARAC_FAMILY_1"/>
    <property type="match status" value="1"/>
</dbReference>
<feature type="compositionally biased region" description="Basic and acidic residues" evidence="4">
    <location>
        <begin position="89"/>
        <end position="102"/>
    </location>
</feature>
<dbReference type="InterPro" id="IPR050204">
    <property type="entry name" value="AraC_XylS_family_regulators"/>
</dbReference>
<gene>
    <name evidence="6" type="ORF">JIG36_01120</name>
</gene>
<keyword evidence="7" id="KW-1185">Reference proteome</keyword>
<organism evidence="6 7">
    <name type="scientific">Paractinoplanes ovalisporus</name>
    <dbReference type="NCBI Taxonomy" id="2810368"/>
    <lineage>
        <taxon>Bacteria</taxon>
        <taxon>Bacillati</taxon>
        <taxon>Actinomycetota</taxon>
        <taxon>Actinomycetes</taxon>
        <taxon>Micromonosporales</taxon>
        <taxon>Micromonosporaceae</taxon>
        <taxon>Paractinoplanes</taxon>
    </lineage>
</organism>
<dbReference type="InterPro" id="IPR009057">
    <property type="entry name" value="Homeodomain-like_sf"/>
</dbReference>